<dbReference type="Pfam" id="PF13519">
    <property type="entry name" value="VWA_2"/>
    <property type="match status" value="1"/>
</dbReference>
<dbReference type="AlphaFoldDB" id="A0A1X6X4G2"/>
<dbReference type="PROSITE" id="PS50234">
    <property type="entry name" value="VWFA"/>
    <property type="match status" value="1"/>
</dbReference>
<gene>
    <name evidence="3" type="ORF">FM105_03800</name>
</gene>
<dbReference type="InterPro" id="IPR036465">
    <property type="entry name" value="vWFA_dom_sf"/>
</dbReference>
<keyword evidence="4" id="KW-1185">Reference proteome</keyword>
<evidence type="ECO:0000313" key="4">
    <source>
        <dbReference type="Proteomes" id="UP000196581"/>
    </source>
</evidence>
<dbReference type="EMBL" id="FWFF01000004">
    <property type="protein sequence ID" value="SLM93798.1"/>
    <property type="molecule type" value="Genomic_DNA"/>
</dbReference>
<evidence type="ECO:0000313" key="3">
    <source>
        <dbReference type="EMBL" id="SLM93798.1"/>
    </source>
</evidence>
<reference evidence="4" key="1">
    <citation type="submission" date="2017-02" db="EMBL/GenBank/DDBJ databases">
        <authorList>
            <person name="Dridi B."/>
        </authorList>
    </citation>
    <scope>NUCLEOTIDE SEQUENCE [LARGE SCALE GENOMIC DNA]</scope>
    <source>
        <strain evidence="4">B Co 03.10</strain>
    </source>
</reference>
<dbReference type="SMART" id="SM00327">
    <property type="entry name" value="VWA"/>
    <property type="match status" value="1"/>
</dbReference>
<evidence type="ECO:0000259" key="2">
    <source>
        <dbReference type="PROSITE" id="PS50234"/>
    </source>
</evidence>
<evidence type="ECO:0000256" key="1">
    <source>
        <dbReference type="SAM" id="Phobius"/>
    </source>
</evidence>
<dbReference type="Gene3D" id="3.40.50.410">
    <property type="entry name" value="von Willebrand factor, type A domain"/>
    <property type="match status" value="1"/>
</dbReference>
<proteinExistence type="predicted"/>
<dbReference type="InterPro" id="IPR002035">
    <property type="entry name" value="VWF_A"/>
</dbReference>
<dbReference type="Proteomes" id="UP000196581">
    <property type="component" value="Unassembled WGS sequence"/>
</dbReference>
<organism evidence="3 4">
    <name type="scientific">Brevibacterium yomogidense</name>
    <dbReference type="NCBI Taxonomy" id="946573"/>
    <lineage>
        <taxon>Bacteria</taxon>
        <taxon>Bacillati</taxon>
        <taxon>Actinomycetota</taxon>
        <taxon>Actinomycetes</taxon>
        <taxon>Micrococcales</taxon>
        <taxon>Brevibacteriaceae</taxon>
        <taxon>Brevibacterium</taxon>
    </lineage>
</organism>
<keyword evidence="1" id="KW-0812">Transmembrane</keyword>
<keyword evidence="1" id="KW-1133">Transmembrane helix</keyword>
<keyword evidence="1" id="KW-0472">Membrane</keyword>
<protein>
    <submittedName>
        <fullName evidence="3">COG2304: Uncharacterized protein containing a von Willebrand factor type A (VWA) domain</fullName>
    </submittedName>
</protein>
<dbReference type="RefSeq" id="WP_179207053.1">
    <property type="nucleotide sequence ID" value="NZ_FWFF01000004.1"/>
</dbReference>
<name>A0A1X6X4G2_9MICO</name>
<feature type="transmembrane region" description="Helical" evidence="1">
    <location>
        <begin position="12"/>
        <end position="31"/>
    </location>
</feature>
<feature type="transmembrane region" description="Helical" evidence="1">
    <location>
        <begin position="299"/>
        <end position="319"/>
    </location>
</feature>
<accession>A0A1X6X4G2</accession>
<feature type="domain" description="VWFA" evidence="2">
    <location>
        <begin position="73"/>
        <end position="262"/>
    </location>
</feature>
<dbReference type="SUPFAM" id="SSF53300">
    <property type="entry name" value="vWA-like"/>
    <property type="match status" value="1"/>
</dbReference>
<sequence>MNDLVFNPLLPWPVLVAIALVLVAGCVVLAVRTAGRRTQWVLRAAAVVVLALAFSRPGVPVTAVTERSEAALDVFVVVDVTASMVAEDWDGDAPRLDGVEEDVSELMEQAPEARYSLITFAATSQTVLPLTTDDTAMRSALDVLRPEVTLYSSGSSITSARDHLVERLEKAAEDRPDSARLVFYLGDGEQTSGDEPAPMDGVADLVDGGAVWGYGTSGGGRMQETRGYWNDEETEYITDPSTNAPAVSTIDEGNLQGIADDMGVEYEHRTAGDAVSYEFPDVDRIVQEKEDTTQAVSEFTWILFIPLVAWLAVEGVFVARRIRGLGLLSGSRRST</sequence>